<sequence>MRLSNEMLQMAVACPWIADATVNHFQGRRSQGFHVTAQK</sequence>
<organism evidence="1 2">
    <name type="scientific">Trichinella spiralis</name>
    <name type="common">Trichina worm</name>
    <dbReference type="NCBI Taxonomy" id="6334"/>
    <lineage>
        <taxon>Eukaryota</taxon>
        <taxon>Metazoa</taxon>
        <taxon>Ecdysozoa</taxon>
        <taxon>Nematoda</taxon>
        <taxon>Enoplea</taxon>
        <taxon>Dorylaimia</taxon>
        <taxon>Trichinellida</taxon>
        <taxon>Trichinellidae</taxon>
        <taxon>Trichinella</taxon>
    </lineage>
</organism>
<protein>
    <submittedName>
        <fullName evidence="1">Uncharacterized protein</fullName>
    </submittedName>
</protein>
<keyword evidence="2" id="KW-1185">Reference proteome</keyword>
<dbReference type="AlphaFoldDB" id="A0A0V0Z3X8"/>
<name>A0A0V0Z3X8_TRISP</name>
<dbReference type="InParanoid" id="A0A0V0Z3X8"/>
<gene>
    <name evidence="1" type="ORF">T01_10650</name>
</gene>
<dbReference type="EMBL" id="JYDH01002830">
    <property type="protein sequence ID" value="KRY07247.1"/>
    <property type="molecule type" value="Genomic_DNA"/>
</dbReference>
<comment type="caution">
    <text evidence="1">The sequence shown here is derived from an EMBL/GenBank/DDBJ whole genome shotgun (WGS) entry which is preliminary data.</text>
</comment>
<dbReference type="Proteomes" id="UP000054776">
    <property type="component" value="Unassembled WGS sequence"/>
</dbReference>
<evidence type="ECO:0000313" key="2">
    <source>
        <dbReference type="Proteomes" id="UP000054776"/>
    </source>
</evidence>
<reference evidence="1 2" key="1">
    <citation type="submission" date="2015-01" db="EMBL/GenBank/DDBJ databases">
        <title>Evolution of Trichinella species and genotypes.</title>
        <authorList>
            <person name="Korhonen P.K."/>
            <person name="Edoardo P."/>
            <person name="Giuseppe L.R."/>
            <person name="Gasser R.B."/>
        </authorList>
    </citation>
    <scope>NUCLEOTIDE SEQUENCE [LARGE SCALE GENOMIC DNA]</scope>
    <source>
        <strain evidence="1">ISS3</strain>
    </source>
</reference>
<proteinExistence type="predicted"/>
<accession>A0A0V0Z3X8</accession>
<evidence type="ECO:0000313" key="1">
    <source>
        <dbReference type="EMBL" id="KRY07247.1"/>
    </source>
</evidence>